<evidence type="ECO:0000313" key="1">
    <source>
        <dbReference type="EMBL" id="SPD25181.1"/>
    </source>
</evidence>
<protein>
    <submittedName>
        <fullName evidence="1">Uncharacterized protein</fullName>
    </submittedName>
</protein>
<dbReference type="AlphaFoldDB" id="A0A2N9IMI5"/>
<sequence>MELVSARDEFQPKQTLHDAEIEALRKERDVLIEVLKNQQLLRTSLLSRLTSSREERDILCAHQPSIQGLRKDHRTTNSPFQGHKILKIIEHLIWSSTETEIVPFQWNSSLLETSSSQFFSFPFQSLLSPVPFQWNSSLPETSSS</sequence>
<gene>
    <name evidence="1" type="ORF">FSB_LOCUS53063</name>
</gene>
<organism evidence="1">
    <name type="scientific">Fagus sylvatica</name>
    <name type="common">Beechnut</name>
    <dbReference type="NCBI Taxonomy" id="28930"/>
    <lineage>
        <taxon>Eukaryota</taxon>
        <taxon>Viridiplantae</taxon>
        <taxon>Streptophyta</taxon>
        <taxon>Embryophyta</taxon>
        <taxon>Tracheophyta</taxon>
        <taxon>Spermatophyta</taxon>
        <taxon>Magnoliopsida</taxon>
        <taxon>eudicotyledons</taxon>
        <taxon>Gunneridae</taxon>
        <taxon>Pentapetalae</taxon>
        <taxon>rosids</taxon>
        <taxon>fabids</taxon>
        <taxon>Fagales</taxon>
        <taxon>Fagaceae</taxon>
        <taxon>Fagus</taxon>
    </lineage>
</organism>
<dbReference type="EMBL" id="OIVN01006105">
    <property type="protein sequence ID" value="SPD25181.1"/>
    <property type="molecule type" value="Genomic_DNA"/>
</dbReference>
<proteinExistence type="predicted"/>
<name>A0A2N9IMI5_FAGSY</name>
<accession>A0A2N9IMI5</accession>
<reference evidence="1" key="1">
    <citation type="submission" date="2018-02" db="EMBL/GenBank/DDBJ databases">
        <authorList>
            <person name="Cohen D.B."/>
            <person name="Kent A.D."/>
        </authorList>
    </citation>
    <scope>NUCLEOTIDE SEQUENCE</scope>
</reference>